<feature type="signal peptide" evidence="1">
    <location>
        <begin position="1"/>
        <end position="18"/>
    </location>
</feature>
<name>A0A914V0Q3_9BILA</name>
<organism evidence="2 3">
    <name type="scientific">Plectus sambesii</name>
    <dbReference type="NCBI Taxonomy" id="2011161"/>
    <lineage>
        <taxon>Eukaryota</taxon>
        <taxon>Metazoa</taxon>
        <taxon>Ecdysozoa</taxon>
        <taxon>Nematoda</taxon>
        <taxon>Chromadorea</taxon>
        <taxon>Plectida</taxon>
        <taxon>Plectina</taxon>
        <taxon>Plectoidea</taxon>
        <taxon>Plectidae</taxon>
        <taxon>Plectus</taxon>
    </lineage>
</organism>
<evidence type="ECO:0000313" key="2">
    <source>
        <dbReference type="Proteomes" id="UP000887566"/>
    </source>
</evidence>
<evidence type="ECO:0000313" key="3">
    <source>
        <dbReference type="WBParaSite" id="PSAMB.scaffold1403size31945.g12974.t1"/>
    </source>
</evidence>
<feature type="chain" id="PRO_5036744910" evidence="1">
    <location>
        <begin position="19"/>
        <end position="188"/>
    </location>
</feature>
<sequence length="188" mass="20507">MLKVLLVVASTICWTCYALQEPEWAVPSHEDDAKAPMVAEKVGQWYSSDENNGPVDEASLDGQLSAQKRANRLAKMDPSWRHIGLGKRDTDPTWSMVGLGKKRANADPTWGMVGLGKRAGSPDPTWSMVGLGKRSGSPDPTWSMVGLGKRSADPTWGMVGLGKRAHSLLQGDNAVDAEWPLLNTNRRR</sequence>
<dbReference type="Proteomes" id="UP000887566">
    <property type="component" value="Unplaced"/>
</dbReference>
<reference evidence="3" key="1">
    <citation type="submission" date="2022-11" db="UniProtKB">
        <authorList>
            <consortium name="WormBaseParasite"/>
        </authorList>
    </citation>
    <scope>IDENTIFICATION</scope>
</reference>
<dbReference type="AlphaFoldDB" id="A0A914V0Q3"/>
<evidence type="ECO:0000256" key="1">
    <source>
        <dbReference type="SAM" id="SignalP"/>
    </source>
</evidence>
<protein>
    <submittedName>
        <fullName evidence="3">Uncharacterized protein</fullName>
    </submittedName>
</protein>
<accession>A0A914V0Q3</accession>
<keyword evidence="1" id="KW-0732">Signal</keyword>
<keyword evidence="2" id="KW-1185">Reference proteome</keyword>
<dbReference type="WBParaSite" id="PSAMB.scaffold1403size31945.g12974.t1">
    <property type="protein sequence ID" value="PSAMB.scaffold1403size31945.g12974.t1"/>
    <property type="gene ID" value="PSAMB.scaffold1403size31945.g12974"/>
</dbReference>
<proteinExistence type="predicted"/>